<feature type="domain" description="Epg5-like central TPR repeats" evidence="4">
    <location>
        <begin position="1595"/>
        <end position="1972"/>
    </location>
</feature>
<dbReference type="WBParaSite" id="ASIM_0001006501-mRNA-1">
    <property type="protein sequence ID" value="ASIM_0001006501-mRNA-1"/>
    <property type="gene ID" value="ASIM_0001006501"/>
</dbReference>
<feature type="domain" description="Epg5-like TPR" evidence="5">
    <location>
        <begin position="1118"/>
        <end position="1287"/>
    </location>
</feature>
<dbReference type="Pfam" id="PF26103">
    <property type="entry name" value="TPR_Epg5"/>
    <property type="match status" value="1"/>
</dbReference>
<dbReference type="PANTHER" id="PTHR31139:SF4">
    <property type="entry name" value="ECTOPIC P GRANULES PROTEIN 5 HOMOLOG"/>
    <property type="match status" value="1"/>
</dbReference>
<dbReference type="InterPro" id="IPR059030">
    <property type="entry name" value="TPR_Epg5_mid"/>
</dbReference>
<dbReference type="GO" id="GO:0097352">
    <property type="term" value="P:autophagosome maturation"/>
    <property type="evidence" value="ECO:0007669"/>
    <property type="project" value="TreeGrafter"/>
</dbReference>
<evidence type="ECO:0000313" key="7">
    <source>
        <dbReference type="Proteomes" id="UP000267096"/>
    </source>
</evidence>
<name>A0A0M3JQV3_ANISI</name>
<keyword evidence="7" id="KW-1185">Reference proteome</keyword>
<dbReference type="Proteomes" id="UP000267096">
    <property type="component" value="Unassembled WGS sequence"/>
</dbReference>
<keyword evidence="2" id="KW-0072">Autophagy</keyword>
<gene>
    <name evidence="6" type="ORF">ASIM_LOCUS9796</name>
</gene>
<evidence type="ECO:0000256" key="1">
    <source>
        <dbReference type="ARBA" id="ARBA00010948"/>
    </source>
</evidence>
<feature type="region of interest" description="Disordered" evidence="3">
    <location>
        <begin position="1"/>
        <end position="129"/>
    </location>
</feature>
<feature type="compositionally biased region" description="Basic and acidic residues" evidence="3">
    <location>
        <begin position="90"/>
        <end position="108"/>
    </location>
</feature>
<dbReference type="InterPro" id="IPR058750">
    <property type="entry name" value="TPR_Epg5"/>
</dbReference>
<reference evidence="8" key="1">
    <citation type="submission" date="2016-04" db="UniProtKB">
        <authorList>
            <consortium name="WormBaseParasite"/>
        </authorList>
    </citation>
    <scope>IDENTIFICATION</scope>
</reference>
<evidence type="ECO:0000259" key="5">
    <source>
        <dbReference type="Pfam" id="PF26573"/>
    </source>
</evidence>
<feature type="compositionally biased region" description="Polar residues" evidence="3">
    <location>
        <begin position="74"/>
        <end position="89"/>
    </location>
</feature>
<evidence type="ECO:0000259" key="4">
    <source>
        <dbReference type="Pfam" id="PF26103"/>
    </source>
</evidence>
<accession>A0A0M3JQV3</accession>
<dbReference type="EMBL" id="UYRR01030972">
    <property type="protein sequence ID" value="VDK41765.1"/>
    <property type="molecule type" value="Genomic_DNA"/>
</dbReference>
<organism evidence="8">
    <name type="scientific">Anisakis simplex</name>
    <name type="common">Herring worm</name>
    <dbReference type="NCBI Taxonomy" id="6269"/>
    <lineage>
        <taxon>Eukaryota</taxon>
        <taxon>Metazoa</taxon>
        <taxon>Ecdysozoa</taxon>
        <taxon>Nematoda</taxon>
        <taxon>Chromadorea</taxon>
        <taxon>Rhabditida</taxon>
        <taxon>Spirurina</taxon>
        <taxon>Ascaridomorpha</taxon>
        <taxon>Ascaridoidea</taxon>
        <taxon>Anisakidae</taxon>
        <taxon>Anisakis</taxon>
        <taxon>Anisakis simplex complex</taxon>
    </lineage>
</organism>
<dbReference type="PANTHER" id="PTHR31139">
    <property type="entry name" value="ECTOPIC P GRANULES PROTEIN 5 HOMOLOG"/>
    <property type="match status" value="1"/>
</dbReference>
<feature type="compositionally biased region" description="Basic residues" evidence="3">
    <location>
        <begin position="7"/>
        <end position="16"/>
    </location>
</feature>
<evidence type="ECO:0000313" key="6">
    <source>
        <dbReference type="EMBL" id="VDK41765.1"/>
    </source>
</evidence>
<sequence length="2411" mass="271869">MEAERPRRPKTKPKSKSRNDVASVDTSTVLTMTELERRLEELPTDFDEIPTTSSDVPDADHMVIEEKEPKSENTECNDTAECTSTATQRDVNEPQAREGDNNEQRDASNGKNIAKANQTETITKPLPAERSAIATNEHSSELDESSSSKCGHRTAVVPELSISDVYPSLRNDKVGEVSSEFSSPNVEIYPELYDEMAQSASSVADLQAPPLPTETKFVARCILPLTRSANCPLKVFSKEILSSFGPGFGNVDYFDGIATFFTFKSLQQEESPRNNLFEYLENYKKVCEKIALNDVNVAECEELIKACALHTWIAENRVINQEGKCGDDKYATGSATYLVATLDKTKLSELSQLLKRDVNARLDSSLSLEIEARALALQIQWMIVDLNNAFMREHCLTANSPPCFIIESNATVSRTQLRGALSDAFHFLRYPGLSSRFIDSVTAWITELSAVLLKACTSEDQQYLLCQLLRLASPVANWAAPLLQTYVNMNPLNDRFVIDHVVTMLAILLSPIRARESFLQRIVNYENDDNSWAILSEDVDEGEVSLAAVNETDLIAFLDQFSTEALFAKAIQHFTAVNRSNAVAQVLMSIAFELVLLKIFDEGLTTYSHPQFRQFCKQIGLAMRQSVRYLADFVGIAKRLLSADEIAMVEKEFDRILLHAVHYIVSKQSLGLWQFLVDLPYSVISGSCRLRCQILLRSSEPLSISQLYEIPEKDLNARLKAAGLFVDRLLQLPNNDSNYMVSALAALMSYSETHSDDFLMELLNACFLDESTRDNYYKVGSEAIGVLVDKQPQLLSKVLLIIDRNIDSLDQYAVEILSNAPLAKCRLSESDVGSICGKWLINRSPDHPGSRIARRVLGSMNWGRDSNGELWLHRRVHQVCAETIVKGHMAQCKGTNGLIAKSFNKVAKLASKVPDYEQQFDTFCWDILLRLKLPILNDPASPFTDLASFYVHIVQKCLSSFVQTFDRLLHSDQSSYAAQLIAGSDQFPGPTLKLLSSAITVYHLLYSYHITEQYTQSSIDSWIRLLCCERATEWNTDKYTLYLLDVITRLVFEKNVDDLLSMVDLIKCIYMAMIQKWKENSRGMLSWFTAEQSAPPLIASANLPDAPWASFLLLLAEQRSFDEFYEALYSSMGKHPKYTLEQAVGKAANKSHFSLDVTRLHYYRWLEFCCADKIEESIVFPLALQQLVIRLFTRTSYLAAKICYGGRYWSCSVSQAMFETLRKKILVRCEQSAKVKETAVYYKAVGQWLSNTAIYEPNFRAFDDLLLDHLVQLIIAGDLMLWTQFVDMNCLHEQRNESCKVGRRCLSQIISVLSSEFLYCLFIKDKFQLYAFTCHLGTISNQFPSETDVATIAEIVAKLNARNRALPFPQLPMHPSLPNMIKLDISDACNSQVVLPLFSQQLNSVNNAARAFITAKEGIESLDESYLKEYPRLYTNSTTQLSIVLQCGYVFGINKCAHPITVTATVNQSQYQSTVEAAMNDNRQKRSNEVAAVFAQLLNPSAVNCAHLQYVTAYVPILNIYNSRQSYFVSRQHYRKMHEMNSVLSGFRAQQLQISGRTLFYHAATSISSLELISPASATTYAFVLTKLGQAFIANHSNEQTHLMSIVLGGSHLAHLLTEHFTPHCVPSSQLLSLYSALSQAVRNPSTSSAALSLLSQLDIKKTGEKLPPHQFSQLMPIAFENIISITDSSSPLYDICTKHFIHSLFHRFPENFISGLKLALAACDTSATPVDVFDLIIDPLNAKHIDSLDSKPEFVIDAITAAEATKALEEKFIKSRRELSTRLYSVWSKYLSRVMVLVEFFAYKMIALPFDSEQSISKLEAELRQQFTKCTQLFAPLIEPFGAGFAAWNPNDVDGAICVMDCFVSLMIRIHSLYDTYLPPGSENLETLLFDYYASTIGELSRGGTHNIGNLNRWMLFIILLPQFKETRLTRLPWNIFWPNLVSLALMKKVLSEGAAESAPLITQIVVRIPWITIIQHQSVQPLDGMRAFYGLLLEVLTRCISRPINYVACRASMPKLLDSLSVCQWRLMSVDQLSDISSFIVSSFPTNALTDSSDVMVSFLTTYRRVCCFSTVPSNNFSFAEEYQRQAIYVRTQVAMMRKNSRDKAWAVDFYAELIKSVNAIIVTRGDTTDQPACLSHELTAFWAHVTDAKFAGPGSCDWTVPTNWIILPDSCRQYLYTLPSSENGVTPQFLTMHVYVNKSLQKCSSAEQETTILKNLFEYLSGLKPNTQFCRYVTNEAAFVLIIDKILKLTLRQFGFGLQQGNESLMAFIDWLVRVHSEEKSSSFFSMIGLSKKQSFSIRLFTGHTLSQRFFLLRYLSNVIELFLTQQTTASDRAPRNAPNTPVLNTRIQAFKDMSSSKLYAQFQATSHLALPFFTKVRFYHIAHAVELFALLVNSLFTEKFLKSIQYL</sequence>
<evidence type="ECO:0000256" key="3">
    <source>
        <dbReference type="SAM" id="MobiDB-lite"/>
    </source>
</evidence>
<dbReference type="InterPro" id="IPR051436">
    <property type="entry name" value="Autophagy-related_EPG5"/>
</dbReference>
<dbReference type="GO" id="GO:0005737">
    <property type="term" value="C:cytoplasm"/>
    <property type="evidence" value="ECO:0007669"/>
    <property type="project" value="TreeGrafter"/>
</dbReference>
<dbReference type="Pfam" id="PF26573">
    <property type="entry name" value="TPR_Epg5_2"/>
    <property type="match status" value="1"/>
</dbReference>
<comment type="similarity">
    <text evidence="1">Belongs to the EPG5 family.</text>
</comment>
<feature type="compositionally biased region" description="Basic and acidic residues" evidence="3">
    <location>
        <begin position="58"/>
        <end position="73"/>
    </location>
</feature>
<evidence type="ECO:0000313" key="8">
    <source>
        <dbReference type="WBParaSite" id="ASIM_0001006501-mRNA-1"/>
    </source>
</evidence>
<evidence type="ECO:0000256" key="2">
    <source>
        <dbReference type="ARBA" id="ARBA00023006"/>
    </source>
</evidence>
<proteinExistence type="inferred from homology"/>
<protein>
    <submittedName>
        <fullName evidence="8">Ectopic P granules protein 5 homolog (inferred by orthology to a human protein)</fullName>
    </submittedName>
</protein>
<dbReference type="OrthoDB" id="75419at2759"/>
<feature type="compositionally biased region" description="Polar residues" evidence="3">
    <location>
        <begin position="109"/>
        <end position="122"/>
    </location>
</feature>
<reference evidence="6 7" key="2">
    <citation type="submission" date="2018-11" db="EMBL/GenBank/DDBJ databases">
        <authorList>
            <consortium name="Pathogen Informatics"/>
        </authorList>
    </citation>
    <scope>NUCLEOTIDE SEQUENCE [LARGE SCALE GENOMIC DNA]</scope>
</reference>